<dbReference type="InParanoid" id="A0A067QY93"/>
<sequence>IYKTIILPVVLYGCETWSLTQREGHRLQVFENRVLRRIFGPRREDDGAWRKFHYDELKNLYSSPSIVRVIKSRRMRLGHFYSHITSELLLTQPEGKRPLGRRRWEDNLRRDLWEIGVEGDWILLAQDRVRWRALVNSVMNLRVR</sequence>
<name>A0A067QY93_ZOONE</name>
<dbReference type="PANTHER" id="PTHR47027:SF20">
    <property type="entry name" value="REVERSE TRANSCRIPTASE-LIKE PROTEIN WITH RNA-DIRECTED DNA POLYMERASE DOMAIN"/>
    <property type="match status" value="1"/>
</dbReference>
<gene>
    <name evidence="1" type="ORF">L798_15559</name>
</gene>
<dbReference type="Proteomes" id="UP000027135">
    <property type="component" value="Unassembled WGS sequence"/>
</dbReference>
<proteinExistence type="predicted"/>
<dbReference type="PANTHER" id="PTHR47027">
    <property type="entry name" value="REVERSE TRANSCRIPTASE DOMAIN-CONTAINING PROTEIN"/>
    <property type="match status" value="1"/>
</dbReference>
<feature type="non-terminal residue" evidence="1">
    <location>
        <position position="1"/>
    </location>
</feature>
<protein>
    <submittedName>
        <fullName evidence="1">Uncharacterized transposon-derived protein F52C9.6</fullName>
    </submittedName>
</protein>
<reference evidence="1 2" key="1">
    <citation type="journal article" date="2014" name="Nat. Commun.">
        <title>Molecular traces of alternative social organization in a termite genome.</title>
        <authorList>
            <person name="Terrapon N."/>
            <person name="Li C."/>
            <person name="Robertson H.M."/>
            <person name="Ji L."/>
            <person name="Meng X."/>
            <person name="Booth W."/>
            <person name="Chen Z."/>
            <person name="Childers C.P."/>
            <person name="Glastad K.M."/>
            <person name="Gokhale K."/>
            <person name="Gowin J."/>
            <person name="Gronenberg W."/>
            <person name="Hermansen R.A."/>
            <person name="Hu H."/>
            <person name="Hunt B.G."/>
            <person name="Huylmans A.K."/>
            <person name="Khalil S.M."/>
            <person name="Mitchell R.D."/>
            <person name="Munoz-Torres M.C."/>
            <person name="Mustard J.A."/>
            <person name="Pan H."/>
            <person name="Reese J.T."/>
            <person name="Scharf M.E."/>
            <person name="Sun F."/>
            <person name="Vogel H."/>
            <person name="Xiao J."/>
            <person name="Yang W."/>
            <person name="Yang Z."/>
            <person name="Yang Z."/>
            <person name="Zhou J."/>
            <person name="Zhu J."/>
            <person name="Brent C.S."/>
            <person name="Elsik C.G."/>
            <person name="Goodisman M.A."/>
            <person name="Liberles D.A."/>
            <person name="Roe R.M."/>
            <person name="Vargo E.L."/>
            <person name="Vilcinskas A."/>
            <person name="Wang J."/>
            <person name="Bornberg-Bauer E."/>
            <person name="Korb J."/>
            <person name="Zhang G."/>
            <person name="Liebig J."/>
        </authorList>
    </citation>
    <scope>NUCLEOTIDE SEQUENCE [LARGE SCALE GENOMIC DNA]</scope>
    <source>
        <tissue evidence="1">Whole organism</tissue>
    </source>
</reference>
<dbReference type="OMA" id="FERRILW"/>
<dbReference type="EMBL" id="KK853204">
    <property type="protein sequence ID" value="KDR09864.1"/>
    <property type="molecule type" value="Genomic_DNA"/>
</dbReference>
<dbReference type="AlphaFoldDB" id="A0A067QY93"/>
<evidence type="ECO:0000313" key="1">
    <source>
        <dbReference type="EMBL" id="KDR09864.1"/>
    </source>
</evidence>
<organism evidence="1 2">
    <name type="scientific">Zootermopsis nevadensis</name>
    <name type="common">Dampwood termite</name>
    <dbReference type="NCBI Taxonomy" id="136037"/>
    <lineage>
        <taxon>Eukaryota</taxon>
        <taxon>Metazoa</taxon>
        <taxon>Ecdysozoa</taxon>
        <taxon>Arthropoda</taxon>
        <taxon>Hexapoda</taxon>
        <taxon>Insecta</taxon>
        <taxon>Pterygota</taxon>
        <taxon>Neoptera</taxon>
        <taxon>Polyneoptera</taxon>
        <taxon>Dictyoptera</taxon>
        <taxon>Blattodea</taxon>
        <taxon>Blattoidea</taxon>
        <taxon>Termitoidae</taxon>
        <taxon>Termopsidae</taxon>
        <taxon>Zootermopsis</taxon>
    </lineage>
</organism>
<accession>A0A067QY93</accession>
<keyword evidence="2" id="KW-1185">Reference proteome</keyword>
<evidence type="ECO:0000313" key="2">
    <source>
        <dbReference type="Proteomes" id="UP000027135"/>
    </source>
</evidence>